<sequence length="109" mass="12673">MKKSDIRITFNDEQIHINGAHKISWKEISSVKVFKRDLLTVDEICMEIGTKEGKLLEVSEEMTGWDDLVKSITHYLEECTSFEEWFPKVADPPMETNLIEIYNSKNHAV</sequence>
<accession>A0A316TTX2</accession>
<protein>
    <submittedName>
        <fullName evidence="1">Uncharacterized protein</fullName>
    </submittedName>
</protein>
<evidence type="ECO:0000313" key="1">
    <source>
        <dbReference type="EMBL" id="PWN08017.1"/>
    </source>
</evidence>
<dbReference type="Proteomes" id="UP000245533">
    <property type="component" value="Unassembled WGS sequence"/>
</dbReference>
<comment type="caution">
    <text evidence="1">The sequence shown here is derived from an EMBL/GenBank/DDBJ whole genome shotgun (WGS) entry which is preliminary data.</text>
</comment>
<gene>
    <name evidence="1" type="ORF">DDZ15_03115</name>
</gene>
<dbReference type="OrthoDB" id="1353806at2"/>
<dbReference type="EMBL" id="QGGB01000002">
    <property type="protein sequence ID" value="PWN08017.1"/>
    <property type="molecule type" value="Genomic_DNA"/>
</dbReference>
<name>A0A316TTX2_9BACT</name>
<organism evidence="1 2">
    <name type="scientific">Rhodohalobacter mucosus</name>
    <dbReference type="NCBI Taxonomy" id="2079485"/>
    <lineage>
        <taxon>Bacteria</taxon>
        <taxon>Pseudomonadati</taxon>
        <taxon>Balneolota</taxon>
        <taxon>Balneolia</taxon>
        <taxon>Balneolales</taxon>
        <taxon>Balneolaceae</taxon>
        <taxon>Rhodohalobacter</taxon>
    </lineage>
</organism>
<dbReference type="AlphaFoldDB" id="A0A316TTX2"/>
<reference evidence="1 2" key="1">
    <citation type="submission" date="2018-05" db="EMBL/GenBank/DDBJ databases">
        <title>Rhodohalobacter halophilus gen. nov., sp. nov., a moderately halophilic member of the family Balneolaceae.</title>
        <authorList>
            <person name="Liu Z.-W."/>
        </authorList>
    </citation>
    <scope>NUCLEOTIDE SEQUENCE [LARGE SCALE GENOMIC DNA]</scope>
    <source>
        <strain evidence="1 2">8A47</strain>
    </source>
</reference>
<keyword evidence="2" id="KW-1185">Reference proteome</keyword>
<dbReference type="RefSeq" id="WP_109644730.1">
    <property type="nucleotide sequence ID" value="NZ_QGGB01000002.1"/>
</dbReference>
<proteinExistence type="predicted"/>
<evidence type="ECO:0000313" key="2">
    <source>
        <dbReference type="Proteomes" id="UP000245533"/>
    </source>
</evidence>